<dbReference type="InterPro" id="IPR018732">
    <property type="entry name" value="Dpy-19/Dpy-19-like"/>
</dbReference>
<dbReference type="PANTHER" id="PTHR31488">
    <property type="entry name" value="DPY-19-LIKE 1, LIKE (H. SAPIENS)"/>
    <property type="match status" value="1"/>
</dbReference>
<keyword evidence="5 9" id="KW-0812">Transmembrane</keyword>
<dbReference type="Proteomes" id="UP001497623">
    <property type="component" value="Unassembled WGS sequence"/>
</dbReference>
<evidence type="ECO:0000256" key="9">
    <source>
        <dbReference type="SAM" id="Phobius"/>
    </source>
</evidence>
<evidence type="ECO:0000256" key="2">
    <source>
        <dbReference type="ARBA" id="ARBA00008744"/>
    </source>
</evidence>
<evidence type="ECO:0000256" key="6">
    <source>
        <dbReference type="ARBA" id="ARBA00022989"/>
    </source>
</evidence>
<dbReference type="PANTHER" id="PTHR31488:SF1">
    <property type="entry name" value="C-MANNOSYLTRANSFERASE DPY19L1"/>
    <property type="match status" value="1"/>
</dbReference>
<sequence length="235" mass="26601">MAAKHRRHADDDRSSKNKKVTSMQREQTIAKASKSEPEKPVPFAVVLVCAICCGLVHSLHVSTMFENDRHFSHLSNLEREMTFRTEMGLYYSYYKILVEAESFLGGLNRLMHDNLTEYPDTINTLQRFNLYPEVVLGGTYRMFDAITSWMGLEMRVCWQVSRGGGLSPVVSCEGLGDPTYWYLAGVWFCAASTAALLFIQGLELSGSLCGGFLTIICFFFNHTEATRVQWTPPLR</sequence>
<dbReference type="GO" id="GO:0000030">
    <property type="term" value="F:mannosyltransferase activity"/>
    <property type="evidence" value="ECO:0007669"/>
    <property type="project" value="TreeGrafter"/>
</dbReference>
<feature type="transmembrane region" description="Helical" evidence="9">
    <location>
        <begin position="180"/>
        <end position="199"/>
    </location>
</feature>
<dbReference type="AlphaFoldDB" id="A0AAV2QGV3"/>
<evidence type="ECO:0000313" key="11">
    <source>
        <dbReference type="Proteomes" id="UP001497623"/>
    </source>
</evidence>
<keyword evidence="6 9" id="KW-1133">Transmembrane helix</keyword>
<comment type="similarity">
    <text evidence="2">Belongs to the dpy-19 family.</text>
</comment>
<feature type="transmembrane region" description="Helical" evidence="9">
    <location>
        <begin position="206"/>
        <end position="223"/>
    </location>
</feature>
<reference evidence="10 11" key="1">
    <citation type="submission" date="2024-05" db="EMBL/GenBank/DDBJ databases">
        <authorList>
            <person name="Wallberg A."/>
        </authorList>
    </citation>
    <scope>NUCLEOTIDE SEQUENCE [LARGE SCALE GENOMIC DNA]</scope>
</reference>
<gene>
    <name evidence="10" type="ORF">MNOR_LOCUS12804</name>
</gene>
<name>A0AAV2QGV3_MEGNR</name>
<dbReference type="Pfam" id="PF10034">
    <property type="entry name" value="Dpy19"/>
    <property type="match status" value="1"/>
</dbReference>
<comment type="caution">
    <text evidence="10">The sequence shown here is derived from an EMBL/GenBank/DDBJ whole genome shotgun (WGS) entry which is preliminary data.</text>
</comment>
<dbReference type="GO" id="GO:0005637">
    <property type="term" value="C:nuclear inner membrane"/>
    <property type="evidence" value="ECO:0007669"/>
    <property type="project" value="TreeGrafter"/>
</dbReference>
<keyword evidence="3" id="KW-0328">Glycosyltransferase</keyword>
<accession>A0AAV2QGV3</accession>
<proteinExistence type="inferred from homology"/>
<organism evidence="10 11">
    <name type="scientific">Meganyctiphanes norvegica</name>
    <name type="common">Northern krill</name>
    <name type="synonym">Thysanopoda norvegica</name>
    <dbReference type="NCBI Taxonomy" id="48144"/>
    <lineage>
        <taxon>Eukaryota</taxon>
        <taxon>Metazoa</taxon>
        <taxon>Ecdysozoa</taxon>
        <taxon>Arthropoda</taxon>
        <taxon>Crustacea</taxon>
        <taxon>Multicrustacea</taxon>
        <taxon>Malacostraca</taxon>
        <taxon>Eumalacostraca</taxon>
        <taxon>Eucarida</taxon>
        <taxon>Euphausiacea</taxon>
        <taxon>Euphausiidae</taxon>
        <taxon>Meganyctiphanes</taxon>
    </lineage>
</organism>
<evidence type="ECO:0000256" key="7">
    <source>
        <dbReference type="ARBA" id="ARBA00023136"/>
    </source>
</evidence>
<evidence type="ECO:0000256" key="5">
    <source>
        <dbReference type="ARBA" id="ARBA00022692"/>
    </source>
</evidence>
<evidence type="ECO:0000313" key="10">
    <source>
        <dbReference type="EMBL" id="CAL4085759.1"/>
    </source>
</evidence>
<evidence type="ECO:0000256" key="3">
    <source>
        <dbReference type="ARBA" id="ARBA00022676"/>
    </source>
</evidence>
<keyword evidence="7 9" id="KW-0472">Membrane</keyword>
<evidence type="ECO:0000256" key="4">
    <source>
        <dbReference type="ARBA" id="ARBA00022679"/>
    </source>
</evidence>
<dbReference type="EMBL" id="CAXKWB010007138">
    <property type="protein sequence ID" value="CAL4085759.1"/>
    <property type="molecule type" value="Genomic_DNA"/>
</dbReference>
<keyword evidence="4" id="KW-0808">Transferase</keyword>
<protein>
    <submittedName>
        <fullName evidence="10">Uncharacterized protein</fullName>
    </submittedName>
</protein>
<keyword evidence="11" id="KW-1185">Reference proteome</keyword>
<evidence type="ECO:0000256" key="1">
    <source>
        <dbReference type="ARBA" id="ARBA00004141"/>
    </source>
</evidence>
<comment type="subcellular location">
    <subcellularLocation>
        <location evidence="1">Membrane</location>
        <topology evidence="1">Multi-pass membrane protein</topology>
    </subcellularLocation>
</comment>
<feature type="non-terminal residue" evidence="10">
    <location>
        <position position="235"/>
    </location>
</feature>
<feature type="region of interest" description="Disordered" evidence="8">
    <location>
        <begin position="1"/>
        <end position="34"/>
    </location>
</feature>
<evidence type="ECO:0000256" key="8">
    <source>
        <dbReference type="SAM" id="MobiDB-lite"/>
    </source>
</evidence>